<protein>
    <submittedName>
        <fullName evidence="4">Uncharacterized protein</fullName>
    </submittedName>
</protein>
<reference evidence="4" key="1">
    <citation type="journal article" date="2019" name="Plant J.">
        <title>Chlorella vulgaris genome assembly and annotation reveals the molecular basis for metabolic acclimation to high light conditions.</title>
        <authorList>
            <person name="Cecchin M."/>
            <person name="Marcolungo L."/>
            <person name="Rossato M."/>
            <person name="Girolomoni L."/>
            <person name="Cosentino E."/>
            <person name="Cuine S."/>
            <person name="Li-Beisson Y."/>
            <person name="Delledonne M."/>
            <person name="Ballottari M."/>
        </authorList>
    </citation>
    <scope>NUCLEOTIDE SEQUENCE</scope>
    <source>
        <strain evidence="4">211/11P</strain>
    </source>
</reference>
<dbReference type="Gene3D" id="1.10.10.60">
    <property type="entry name" value="Homeodomain-like"/>
    <property type="match status" value="2"/>
</dbReference>
<dbReference type="OrthoDB" id="39591at2759"/>
<dbReference type="InterPro" id="IPR017930">
    <property type="entry name" value="Myb_dom"/>
</dbReference>
<evidence type="ECO:0000313" key="4">
    <source>
        <dbReference type="EMBL" id="KAI3433813.1"/>
    </source>
</evidence>
<feature type="compositionally biased region" description="Basic residues" evidence="1">
    <location>
        <begin position="177"/>
        <end position="186"/>
    </location>
</feature>
<feature type="compositionally biased region" description="Low complexity" evidence="1">
    <location>
        <begin position="546"/>
        <end position="555"/>
    </location>
</feature>
<feature type="compositionally biased region" description="Low complexity" evidence="1">
    <location>
        <begin position="87"/>
        <end position="99"/>
    </location>
</feature>
<evidence type="ECO:0000313" key="5">
    <source>
        <dbReference type="Proteomes" id="UP001055712"/>
    </source>
</evidence>
<feature type="domain" description="Myb-like" evidence="2">
    <location>
        <begin position="294"/>
        <end position="343"/>
    </location>
</feature>
<dbReference type="PROSITE" id="PS51294">
    <property type="entry name" value="HTH_MYB"/>
    <property type="match status" value="1"/>
</dbReference>
<feature type="compositionally biased region" description="Basic residues" evidence="1">
    <location>
        <begin position="128"/>
        <end position="140"/>
    </location>
</feature>
<gene>
    <name evidence="4" type="ORF">D9Q98_003617</name>
</gene>
<dbReference type="PANTHER" id="PTHR47430">
    <property type="entry name" value="GB|AAC33480.1"/>
    <property type="match status" value="1"/>
</dbReference>
<dbReference type="SMART" id="SM00717">
    <property type="entry name" value="SANT"/>
    <property type="match status" value="4"/>
</dbReference>
<dbReference type="PROSITE" id="PS50090">
    <property type="entry name" value="MYB_LIKE"/>
    <property type="match status" value="2"/>
</dbReference>
<dbReference type="CDD" id="cd00167">
    <property type="entry name" value="SANT"/>
    <property type="match status" value="1"/>
</dbReference>
<dbReference type="AlphaFoldDB" id="A0A9D4TSY5"/>
<evidence type="ECO:0000259" key="2">
    <source>
        <dbReference type="PROSITE" id="PS50090"/>
    </source>
</evidence>
<dbReference type="Pfam" id="PF00249">
    <property type="entry name" value="Myb_DNA-binding"/>
    <property type="match status" value="1"/>
</dbReference>
<accession>A0A9D4TSY5</accession>
<comment type="caution">
    <text evidence="4">The sequence shown here is derived from an EMBL/GenBank/DDBJ whole genome shotgun (WGS) entry which is preliminary data.</text>
</comment>
<feature type="compositionally biased region" description="Acidic residues" evidence="1">
    <location>
        <begin position="198"/>
        <end position="209"/>
    </location>
</feature>
<reference evidence="4" key="2">
    <citation type="submission" date="2020-11" db="EMBL/GenBank/DDBJ databases">
        <authorList>
            <person name="Cecchin M."/>
            <person name="Marcolungo L."/>
            <person name="Rossato M."/>
            <person name="Girolomoni L."/>
            <person name="Cosentino E."/>
            <person name="Cuine S."/>
            <person name="Li-Beisson Y."/>
            <person name="Delledonne M."/>
            <person name="Ballottari M."/>
        </authorList>
    </citation>
    <scope>NUCLEOTIDE SEQUENCE</scope>
    <source>
        <strain evidence="4">211/11P</strain>
        <tissue evidence="4">Whole cell</tissue>
    </source>
</reference>
<proteinExistence type="predicted"/>
<keyword evidence="5" id="KW-1185">Reference proteome</keyword>
<feature type="compositionally biased region" description="Low complexity" evidence="1">
    <location>
        <begin position="141"/>
        <end position="153"/>
    </location>
</feature>
<name>A0A9D4TSY5_CHLVU</name>
<feature type="region of interest" description="Disordered" evidence="1">
    <location>
        <begin position="71"/>
        <end position="217"/>
    </location>
</feature>
<dbReference type="EMBL" id="SIDB01000004">
    <property type="protein sequence ID" value="KAI3433813.1"/>
    <property type="molecule type" value="Genomic_DNA"/>
</dbReference>
<feature type="domain" description="HTH myb-type" evidence="3">
    <location>
        <begin position="300"/>
        <end position="347"/>
    </location>
</feature>
<feature type="region of interest" description="Disordered" evidence="1">
    <location>
        <begin position="538"/>
        <end position="563"/>
    </location>
</feature>
<evidence type="ECO:0000256" key="1">
    <source>
        <dbReference type="SAM" id="MobiDB-lite"/>
    </source>
</evidence>
<dbReference type="InterPro" id="IPR001005">
    <property type="entry name" value="SANT/Myb"/>
</dbReference>
<evidence type="ECO:0000259" key="3">
    <source>
        <dbReference type="PROSITE" id="PS51294"/>
    </source>
</evidence>
<dbReference type="SUPFAM" id="SSF46689">
    <property type="entry name" value="Homeodomain-like"/>
    <property type="match status" value="2"/>
</dbReference>
<feature type="compositionally biased region" description="Acidic residues" evidence="1">
    <location>
        <begin position="154"/>
        <end position="164"/>
    </location>
</feature>
<organism evidence="4 5">
    <name type="scientific">Chlorella vulgaris</name>
    <name type="common">Green alga</name>
    <dbReference type="NCBI Taxonomy" id="3077"/>
    <lineage>
        <taxon>Eukaryota</taxon>
        <taxon>Viridiplantae</taxon>
        <taxon>Chlorophyta</taxon>
        <taxon>core chlorophytes</taxon>
        <taxon>Trebouxiophyceae</taxon>
        <taxon>Chlorellales</taxon>
        <taxon>Chlorellaceae</taxon>
        <taxon>Chlorella clade</taxon>
        <taxon>Chlorella</taxon>
    </lineage>
</organism>
<dbReference type="Proteomes" id="UP001055712">
    <property type="component" value="Unassembled WGS sequence"/>
</dbReference>
<feature type="domain" description="Myb-like" evidence="2">
    <location>
        <begin position="451"/>
        <end position="504"/>
    </location>
</feature>
<dbReference type="PANTHER" id="PTHR47430:SF4">
    <property type="entry name" value="GB|AAC33480.1"/>
    <property type="match status" value="1"/>
</dbReference>
<sequence length="563" mass="62283">MAADWAACLEALFASKGADELKASKAIKKAVKAAGKQSKQAHEALASELDAFLRGGDGGFVLQGSKIVRAAGTQQQHKKRKQKAAAEEPAATAAVQATPFEEPAKTKRKRKHDAEAKGGQPDAEQSSIKKKKQKKDKQRKQQAAAEQQASEQQQQEEEEAEQQDGSEPQQRQDKPTKQKKAGKKRSRAADGGEGPATGDEDGLGDEPDTADLRWRANTSRVRVKSGAFSKAEKETLRKAVHDYAVSTGRSTEHTDWLYSTSKSGDTKGMWKKIAAALPHRTVKSVWSAGTRIFNEGNYQGRWTPEQDAQLLQLVSEKGRKWKEIGASLGRMNVACRDRWLMIRLGDLKKEGRWAEDEVQRLQSAVQQYLDARTAAEGVNASGGGGGDELTLTMDDIEDAAAEPAVDEDGAATFTVSRRVVLDDIDWGVVSQEVGTRNNVQCLEKWYTQLSPSMVARGEWGSGDDRRLLRSLYLSDAAHDYDLDWGQLVRGRTATQTRRRWRLMLKVVPDHRDLEFREAVLQLVQKYTPQLLDRRRQSLETNGGGQEAAEQGIEQQSHLADSRA</sequence>
<dbReference type="InterPro" id="IPR009057">
    <property type="entry name" value="Homeodomain-like_sf"/>
</dbReference>